<dbReference type="EMBL" id="BKCP01005405">
    <property type="protein sequence ID" value="GER37914.1"/>
    <property type="molecule type" value="Genomic_DNA"/>
</dbReference>
<feature type="compositionally biased region" description="Basic and acidic residues" evidence="1">
    <location>
        <begin position="1"/>
        <end position="11"/>
    </location>
</feature>
<evidence type="ECO:0000313" key="3">
    <source>
        <dbReference type="Proteomes" id="UP000325081"/>
    </source>
</evidence>
<evidence type="ECO:0000256" key="1">
    <source>
        <dbReference type="SAM" id="MobiDB-lite"/>
    </source>
</evidence>
<accession>A0A5A7PYS4</accession>
<proteinExistence type="predicted"/>
<keyword evidence="3" id="KW-1185">Reference proteome</keyword>
<feature type="region of interest" description="Disordered" evidence="1">
    <location>
        <begin position="1"/>
        <end position="112"/>
    </location>
</feature>
<evidence type="ECO:0000313" key="2">
    <source>
        <dbReference type="EMBL" id="GER37914.1"/>
    </source>
</evidence>
<feature type="compositionally biased region" description="Basic and acidic residues" evidence="1">
    <location>
        <begin position="87"/>
        <end position="110"/>
    </location>
</feature>
<dbReference type="Proteomes" id="UP000325081">
    <property type="component" value="Unassembled WGS sequence"/>
</dbReference>
<comment type="caution">
    <text evidence="2">The sequence shown here is derived from an EMBL/GenBank/DDBJ whole genome shotgun (WGS) entry which is preliminary data.</text>
</comment>
<dbReference type="AlphaFoldDB" id="A0A5A7PYS4"/>
<name>A0A5A7PYS4_STRAF</name>
<feature type="compositionally biased region" description="Acidic residues" evidence="1">
    <location>
        <begin position="16"/>
        <end position="28"/>
    </location>
</feature>
<organism evidence="2 3">
    <name type="scientific">Striga asiatica</name>
    <name type="common">Asiatic witchweed</name>
    <name type="synonym">Buchnera asiatica</name>
    <dbReference type="NCBI Taxonomy" id="4170"/>
    <lineage>
        <taxon>Eukaryota</taxon>
        <taxon>Viridiplantae</taxon>
        <taxon>Streptophyta</taxon>
        <taxon>Embryophyta</taxon>
        <taxon>Tracheophyta</taxon>
        <taxon>Spermatophyta</taxon>
        <taxon>Magnoliopsida</taxon>
        <taxon>eudicotyledons</taxon>
        <taxon>Gunneridae</taxon>
        <taxon>Pentapetalae</taxon>
        <taxon>asterids</taxon>
        <taxon>lamiids</taxon>
        <taxon>Lamiales</taxon>
        <taxon>Orobanchaceae</taxon>
        <taxon>Buchnereae</taxon>
        <taxon>Striga</taxon>
    </lineage>
</organism>
<gene>
    <name evidence="2" type="ORF">STAS_14355</name>
</gene>
<protein>
    <submittedName>
        <fullName evidence="2">Uncharacterized protein</fullName>
    </submittedName>
</protein>
<reference evidence="3" key="1">
    <citation type="journal article" date="2019" name="Curr. Biol.">
        <title>Genome Sequence of Striga asiatica Provides Insight into the Evolution of Plant Parasitism.</title>
        <authorList>
            <person name="Yoshida S."/>
            <person name="Kim S."/>
            <person name="Wafula E.K."/>
            <person name="Tanskanen J."/>
            <person name="Kim Y.M."/>
            <person name="Honaas L."/>
            <person name="Yang Z."/>
            <person name="Spallek T."/>
            <person name="Conn C.E."/>
            <person name="Ichihashi Y."/>
            <person name="Cheong K."/>
            <person name="Cui S."/>
            <person name="Der J.P."/>
            <person name="Gundlach H."/>
            <person name="Jiao Y."/>
            <person name="Hori C."/>
            <person name="Ishida J.K."/>
            <person name="Kasahara H."/>
            <person name="Kiba T."/>
            <person name="Kim M.S."/>
            <person name="Koo N."/>
            <person name="Laohavisit A."/>
            <person name="Lee Y.H."/>
            <person name="Lumba S."/>
            <person name="McCourt P."/>
            <person name="Mortimer J.C."/>
            <person name="Mutuku J.M."/>
            <person name="Nomura T."/>
            <person name="Sasaki-Sekimoto Y."/>
            <person name="Seto Y."/>
            <person name="Wang Y."/>
            <person name="Wakatake T."/>
            <person name="Sakakibara H."/>
            <person name="Demura T."/>
            <person name="Yamaguchi S."/>
            <person name="Yoneyama K."/>
            <person name="Manabe R.I."/>
            <person name="Nelson D.C."/>
            <person name="Schulman A.H."/>
            <person name="Timko M.P."/>
            <person name="dePamphilis C.W."/>
            <person name="Choi D."/>
            <person name="Shirasu K."/>
        </authorList>
    </citation>
    <scope>NUCLEOTIDE SEQUENCE [LARGE SCALE GENOMIC DNA]</scope>
    <source>
        <strain evidence="3">cv. UVA1</strain>
    </source>
</reference>
<feature type="compositionally biased region" description="Low complexity" evidence="1">
    <location>
        <begin position="45"/>
        <end position="54"/>
    </location>
</feature>
<sequence length="311" mass="34337">MSKAREPEKPVSSETSSDDDSSSEEIESEPEKLVTSETSSDDDSSFFLWDSGSESESHKKSRKKSKANGKDKATAASASQARSTRKRAVEEVKGTKPTVTKESKNSKKAEPQTPVGFGFGFSLLAGLRFLGDSGLRPLRSTRKTAVEDAANTCNNIKDSVASKRRFVRMTERLLSGLGENIPAVGDLKLEEGEMGVKEDKEAWKKLENKEMEVLVRHFELKTQQSKLLLQIMNHIPQHLCDVQAPVRVSKVRFLLNNLITYLDSGKDTGPTGDRVNRRGDVVAFSGECSLGQSLAHREGYMKDDRLRRAAG</sequence>